<name>A0ABW8JIL9_9GAMM</name>
<protein>
    <recommendedName>
        <fullName evidence="4">PsbP C-terminal domain-containing protein</fullName>
    </recommendedName>
</protein>
<comment type="caution">
    <text evidence="2">The sequence shown here is derived from an EMBL/GenBank/DDBJ whole genome shotgun (WGS) entry which is preliminary data.</text>
</comment>
<feature type="signal peptide" evidence="1">
    <location>
        <begin position="1"/>
        <end position="23"/>
    </location>
</feature>
<evidence type="ECO:0000256" key="1">
    <source>
        <dbReference type="SAM" id="SignalP"/>
    </source>
</evidence>
<dbReference type="Proteomes" id="UP001620461">
    <property type="component" value="Unassembled WGS sequence"/>
</dbReference>
<evidence type="ECO:0000313" key="3">
    <source>
        <dbReference type="Proteomes" id="UP001620461"/>
    </source>
</evidence>
<accession>A0ABW8JIL9</accession>
<keyword evidence="1" id="KW-0732">Signal</keyword>
<dbReference type="EMBL" id="JADIKJ010000008">
    <property type="protein sequence ID" value="MFK2900309.1"/>
    <property type="molecule type" value="Genomic_DNA"/>
</dbReference>
<dbReference type="RefSeq" id="WP_404546775.1">
    <property type="nucleotide sequence ID" value="NZ_JADIKJ010000008.1"/>
</dbReference>
<organism evidence="2 3">
    <name type="scientific">Dyella jejuensis</name>
    <dbReference type="NCBI Taxonomy" id="1432009"/>
    <lineage>
        <taxon>Bacteria</taxon>
        <taxon>Pseudomonadati</taxon>
        <taxon>Pseudomonadota</taxon>
        <taxon>Gammaproteobacteria</taxon>
        <taxon>Lysobacterales</taxon>
        <taxon>Rhodanobacteraceae</taxon>
        <taxon>Dyella</taxon>
    </lineage>
</organism>
<feature type="chain" id="PRO_5047464242" description="PsbP C-terminal domain-containing protein" evidence="1">
    <location>
        <begin position="24"/>
        <end position="173"/>
    </location>
</feature>
<gene>
    <name evidence="2" type="ORF">ISP15_08180</name>
</gene>
<keyword evidence="3" id="KW-1185">Reference proteome</keyword>
<evidence type="ECO:0008006" key="4">
    <source>
        <dbReference type="Google" id="ProtNLM"/>
    </source>
</evidence>
<evidence type="ECO:0000313" key="2">
    <source>
        <dbReference type="EMBL" id="MFK2900309.1"/>
    </source>
</evidence>
<proteinExistence type="predicted"/>
<reference evidence="2 3" key="1">
    <citation type="submission" date="2020-10" db="EMBL/GenBank/DDBJ databases">
        <title>Phylogeny of dyella-like bacteria.</title>
        <authorList>
            <person name="Fu J."/>
        </authorList>
    </citation>
    <scope>NUCLEOTIDE SEQUENCE [LARGE SCALE GENOMIC DNA]</scope>
    <source>
        <strain evidence="2 3">JP1</strain>
    </source>
</reference>
<sequence length="173" mass="18554">MNFRHYLVLIVALALANVTAAQADEVSMASGSVHFSTPASWVGIMQVDGDPEVRVFQVPDPSPSASDTLARVSVSVKQVANLQDFNDYVSGAVGKAKSLKDYQPGNSAPSDPNSFVYTARESGTLYTYVERYWFRNGHAIQLRCARPSASQAGLSWATSFDKGCLGIAATLNS</sequence>